<feature type="compositionally biased region" description="Basic residues" evidence="1">
    <location>
        <begin position="356"/>
        <end position="367"/>
    </location>
</feature>
<keyword evidence="2" id="KW-0812">Transmembrane</keyword>
<feature type="compositionally biased region" description="Polar residues" evidence="1">
    <location>
        <begin position="334"/>
        <end position="346"/>
    </location>
</feature>
<dbReference type="RefSeq" id="XP_030830836.1">
    <property type="nucleotide sequence ID" value="XM_030974976.1"/>
</dbReference>
<accession>A0A7M7N412</accession>
<evidence type="ECO:0000259" key="3">
    <source>
        <dbReference type="Pfam" id="PF26284"/>
    </source>
</evidence>
<dbReference type="GeneID" id="100892278"/>
<dbReference type="OrthoDB" id="10153952at2759"/>
<evidence type="ECO:0000313" key="5">
    <source>
        <dbReference type="Proteomes" id="UP000007110"/>
    </source>
</evidence>
<protein>
    <recommendedName>
        <fullName evidence="3">DUF8077 domain-containing protein</fullName>
    </recommendedName>
</protein>
<feature type="domain" description="DUF8077" evidence="3">
    <location>
        <begin position="49"/>
        <end position="153"/>
    </location>
</feature>
<organism evidence="4 5">
    <name type="scientific">Strongylocentrotus purpuratus</name>
    <name type="common">Purple sea urchin</name>
    <dbReference type="NCBI Taxonomy" id="7668"/>
    <lineage>
        <taxon>Eukaryota</taxon>
        <taxon>Metazoa</taxon>
        <taxon>Echinodermata</taxon>
        <taxon>Eleutherozoa</taxon>
        <taxon>Echinozoa</taxon>
        <taxon>Echinoidea</taxon>
        <taxon>Euechinoidea</taxon>
        <taxon>Echinacea</taxon>
        <taxon>Camarodonta</taxon>
        <taxon>Echinidea</taxon>
        <taxon>Strongylocentrotidae</taxon>
        <taxon>Strongylocentrotus</taxon>
    </lineage>
</organism>
<dbReference type="EnsemblMetazoa" id="XM_030974976">
    <property type="protein sequence ID" value="XP_030830836"/>
    <property type="gene ID" value="LOC100892278"/>
</dbReference>
<sequence length="398" mass="43976">MEGRGCSRERLLALVQLILLLGAFVNVAFCTLADEIASDSLVVRFDHIYDVDDWTQEHTDNFTSSVTTAVNTYCRNPTNSAACQISESSSNSTFTVVVSSDSPEYFNGDIKMTFYVRFPEADRADDAAMEYLVPKDTVAIIVEDNKEAIDAATGFNKTKDDGIVFIGEKRVTEIDNSMDKIMIPIVCVLFVVVVLMAVCLTCMQSRGEKKLQEQRKQQIGSSKGDEGITLTAVKSGSYASDDNNAKTDPSADTTTTTTATKRFRRQKKLKDGRENPTTAPVQVQPEVQSSSNGSRSTIEVKPASQTADNFSSNNSNDLIQPRVSRHAIELPPLTTVSTPRTMSLDGSDSEDQDRKKDKKKKKHHRKLSQQSLVDAIDKDDDLDNEKSLSPLPEDNYRS</sequence>
<feature type="compositionally biased region" description="Polar residues" evidence="1">
    <location>
        <begin position="275"/>
        <end position="318"/>
    </location>
</feature>
<keyword evidence="2" id="KW-0472">Membrane</keyword>
<feature type="transmembrane region" description="Helical" evidence="2">
    <location>
        <begin position="181"/>
        <end position="203"/>
    </location>
</feature>
<dbReference type="InterPro" id="IPR058390">
    <property type="entry name" value="DUF8077"/>
</dbReference>
<dbReference type="KEGG" id="spu:100892278"/>
<evidence type="ECO:0000256" key="2">
    <source>
        <dbReference type="SAM" id="Phobius"/>
    </source>
</evidence>
<evidence type="ECO:0000256" key="1">
    <source>
        <dbReference type="SAM" id="MobiDB-lite"/>
    </source>
</evidence>
<name>A0A7M7N412_STRPU</name>
<dbReference type="Pfam" id="PF26284">
    <property type="entry name" value="DUF8077"/>
    <property type="match status" value="1"/>
</dbReference>
<evidence type="ECO:0000313" key="4">
    <source>
        <dbReference type="EnsemblMetazoa" id="XP_030830836"/>
    </source>
</evidence>
<dbReference type="Proteomes" id="UP000007110">
    <property type="component" value="Unassembled WGS sequence"/>
</dbReference>
<reference evidence="5" key="1">
    <citation type="submission" date="2015-02" db="EMBL/GenBank/DDBJ databases">
        <title>Genome sequencing for Strongylocentrotus purpuratus.</title>
        <authorList>
            <person name="Murali S."/>
            <person name="Liu Y."/>
            <person name="Vee V."/>
            <person name="English A."/>
            <person name="Wang M."/>
            <person name="Skinner E."/>
            <person name="Han Y."/>
            <person name="Muzny D.M."/>
            <person name="Worley K.C."/>
            <person name="Gibbs R.A."/>
        </authorList>
    </citation>
    <scope>NUCLEOTIDE SEQUENCE</scope>
</reference>
<dbReference type="InParanoid" id="A0A7M7N412"/>
<keyword evidence="5" id="KW-1185">Reference proteome</keyword>
<proteinExistence type="predicted"/>
<feature type="compositionally biased region" description="Polar residues" evidence="1">
    <location>
        <begin position="237"/>
        <end position="252"/>
    </location>
</feature>
<feature type="region of interest" description="Disordered" evidence="1">
    <location>
        <begin position="237"/>
        <end position="398"/>
    </location>
</feature>
<reference evidence="4" key="2">
    <citation type="submission" date="2021-01" db="UniProtKB">
        <authorList>
            <consortium name="EnsemblMetazoa"/>
        </authorList>
    </citation>
    <scope>IDENTIFICATION</scope>
</reference>
<keyword evidence="2" id="KW-1133">Transmembrane helix</keyword>
<dbReference type="AlphaFoldDB" id="A0A7M7N412"/>